<proteinExistence type="predicted"/>
<feature type="DNA-binding region" description="OmpR/PhoB-type" evidence="9">
    <location>
        <begin position="124"/>
        <end position="218"/>
    </location>
</feature>
<evidence type="ECO:0000259" key="11">
    <source>
        <dbReference type="PROSITE" id="PS51755"/>
    </source>
</evidence>
<name>A0A917W8E8_9RHOB</name>
<dbReference type="GO" id="GO:0006355">
    <property type="term" value="P:regulation of DNA-templated transcription"/>
    <property type="evidence" value="ECO:0007669"/>
    <property type="project" value="InterPro"/>
</dbReference>
<dbReference type="PANTHER" id="PTHR48111:SF35">
    <property type="entry name" value="TRANSCRIPTIONAL REGULATORY PROTEIN QSEB"/>
    <property type="match status" value="1"/>
</dbReference>
<evidence type="ECO:0000259" key="10">
    <source>
        <dbReference type="PROSITE" id="PS50110"/>
    </source>
</evidence>
<evidence type="ECO:0000256" key="9">
    <source>
        <dbReference type="PROSITE-ProRule" id="PRU01091"/>
    </source>
</evidence>
<dbReference type="RefSeq" id="WP_028285034.1">
    <property type="nucleotide sequence ID" value="NZ_BMLF01000001.1"/>
</dbReference>
<feature type="domain" description="Response regulatory" evidence="10">
    <location>
        <begin position="2"/>
        <end position="116"/>
    </location>
</feature>
<dbReference type="InterPro" id="IPR016032">
    <property type="entry name" value="Sig_transdc_resp-reg_C-effctor"/>
</dbReference>
<evidence type="ECO:0000256" key="3">
    <source>
        <dbReference type="ARBA" id="ARBA00022553"/>
    </source>
</evidence>
<dbReference type="GO" id="GO:0000976">
    <property type="term" value="F:transcription cis-regulatory region binding"/>
    <property type="evidence" value="ECO:0007669"/>
    <property type="project" value="TreeGrafter"/>
</dbReference>
<dbReference type="Pfam" id="PF00072">
    <property type="entry name" value="Response_reg"/>
    <property type="match status" value="1"/>
</dbReference>
<dbReference type="InterPro" id="IPR001867">
    <property type="entry name" value="OmpR/PhoB-type_DNA-bd"/>
</dbReference>
<dbReference type="GO" id="GO:0032993">
    <property type="term" value="C:protein-DNA complex"/>
    <property type="evidence" value="ECO:0007669"/>
    <property type="project" value="TreeGrafter"/>
</dbReference>
<keyword evidence="7" id="KW-0804">Transcription</keyword>
<dbReference type="PROSITE" id="PS51755">
    <property type="entry name" value="OMPR_PHOB"/>
    <property type="match status" value="1"/>
</dbReference>
<organism evidence="12 13">
    <name type="scientific">Pseudooceanicola nanhaiensis</name>
    <dbReference type="NCBI Taxonomy" id="375761"/>
    <lineage>
        <taxon>Bacteria</taxon>
        <taxon>Pseudomonadati</taxon>
        <taxon>Pseudomonadota</taxon>
        <taxon>Alphaproteobacteria</taxon>
        <taxon>Rhodobacterales</taxon>
        <taxon>Paracoccaceae</taxon>
        <taxon>Pseudooceanicola</taxon>
    </lineage>
</organism>
<evidence type="ECO:0000256" key="5">
    <source>
        <dbReference type="ARBA" id="ARBA00023015"/>
    </source>
</evidence>
<comment type="subcellular location">
    <subcellularLocation>
        <location evidence="1">Cytoplasm</location>
    </subcellularLocation>
</comment>
<keyword evidence="6 9" id="KW-0238">DNA-binding</keyword>
<dbReference type="InterPro" id="IPR011006">
    <property type="entry name" value="CheY-like_superfamily"/>
</dbReference>
<dbReference type="Gene3D" id="6.10.250.690">
    <property type="match status" value="1"/>
</dbReference>
<sequence>MRILVVEDDTSLADGLCIGLRLQGFMPELVGTCADATAAWGQGDFSAAVLDIMLPDGSGAELLAARRAEGDRLPVLLLTALDEVGDRISGLDAGADDYLAKPFDLGELAARLRAITRRAQGQASGTIHWNGLEFDPARMAGSIAGEVVRFSRREFGLLQALLERPGAIVPKDRLEERLYGWQDGVESNTVEVHVHKLRAKLGSEFIETVRGVGYRVSEESA</sequence>
<dbReference type="PANTHER" id="PTHR48111">
    <property type="entry name" value="REGULATOR OF RPOS"/>
    <property type="match status" value="1"/>
</dbReference>
<protein>
    <submittedName>
        <fullName evidence="12">DNA-binding response regulator</fullName>
    </submittedName>
</protein>
<evidence type="ECO:0000256" key="4">
    <source>
        <dbReference type="ARBA" id="ARBA00023012"/>
    </source>
</evidence>
<dbReference type="CDD" id="cd00383">
    <property type="entry name" value="trans_reg_C"/>
    <property type="match status" value="1"/>
</dbReference>
<dbReference type="SMART" id="SM00862">
    <property type="entry name" value="Trans_reg_C"/>
    <property type="match status" value="1"/>
</dbReference>
<evidence type="ECO:0000256" key="7">
    <source>
        <dbReference type="ARBA" id="ARBA00023163"/>
    </source>
</evidence>
<evidence type="ECO:0000256" key="2">
    <source>
        <dbReference type="ARBA" id="ARBA00022490"/>
    </source>
</evidence>
<dbReference type="EMBL" id="BMLF01000001">
    <property type="protein sequence ID" value="GGL82262.1"/>
    <property type="molecule type" value="Genomic_DNA"/>
</dbReference>
<feature type="domain" description="OmpR/PhoB-type" evidence="11">
    <location>
        <begin position="124"/>
        <end position="218"/>
    </location>
</feature>
<dbReference type="Gene3D" id="1.10.10.10">
    <property type="entry name" value="Winged helix-like DNA-binding domain superfamily/Winged helix DNA-binding domain"/>
    <property type="match status" value="1"/>
</dbReference>
<dbReference type="Gene3D" id="3.40.50.2300">
    <property type="match status" value="1"/>
</dbReference>
<dbReference type="Proteomes" id="UP000649829">
    <property type="component" value="Unassembled WGS sequence"/>
</dbReference>
<evidence type="ECO:0000313" key="13">
    <source>
        <dbReference type="Proteomes" id="UP000649829"/>
    </source>
</evidence>
<evidence type="ECO:0000256" key="8">
    <source>
        <dbReference type="PROSITE-ProRule" id="PRU00169"/>
    </source>
</evidence>
<dbReference type="Pfam" id="PF00486">
    <property type="entry name" value="Trans_reg_C"/>
    <property type="match status" value="1"/>
</dbReference>
<dbReference type="InterPro" id="IPR039420">
    <property type="entry name" value="WalR-like"/>
</dbReference>
<evidence type="ECO:0000256" key="6">
    <source>
        <dbReference type="ARBA" id="ARBA00023125"/>
    </source>
</evidence>
<dbReference type="PROSITE" id="PS50110">
    <property type="entry name" value="RESPONSE_REGULATORY"/>
    <property type="match status" value="1"/>
</dbReference>
<feature type="modified residue" description="4-aspartylphosphate" evidence="8">
    <location>
        <position position="51"/>
    </location>
</feature>
<dbReference type="SMART" id="SM00448">
    <property type="entry name" value="REC"/>
    <property type="match status" value="1"/>
</dbReference>
<dbReference type="SUPFAM" id="SSF52172">
    <property type="entry name" value="CheY-like"/>
    <property type="match status" value="1"/>
</dbReference>
<keyword evidence="13" id="KW-1185">Reference proteome</keyword>
<keyword evidence="5" id="KW-0805">Transcription regulation</keyword>
<keyword evidence="4" id="KW-0902">Two-component regulatory system</keyword>
<dbReference type="SUPFAM" id="SSF46894">
    <property type="entry name" value="C-terminal effector domain of the bipartite response regulators"/>
    <property type="match status" value="1"/>
</dbReference>
<dbReference type="CDD" id="cd17624">
    <property type="entry name" value="REC_OmpR_PmrA-like"/>
    <property type="match status" value="1"/>
</dbReference>
<reference evidence="12" key="1">
    <citation type="journal article" date="2014" name="Int. J. Syst. Evol. Microbiol.">
        <title>Complete genome sequence of Corynebacterium casei LMG S-19264T (=DSM 44701T), isolated from a smear-ripened cheese.</title>
        <authorList>
            <consortium name="US DOE Joint Genome Institute (JGI-PGF)"/>
            <person name="Walter F."/>
            <person name="Albersmeier A."/>
            <person name="Kalinowski J."/>
            <person name="Ruckert C."/>
        </authorList>
    </citation>
    <scope>NUCLEOTIDE SEQUENCE</scope>
    <source>
        <strain evidence="12">CGMCC 1.6293</strain>
    </source>
</reference>
<gene>
    <name evidence="12" type="ORF">GCM10011534_00440</name>
</gene>
<accession>A0A917W8E8</accession>
<dbReference type="GO" id="GO:0000156">
    <property type="term" value="F:phosphorelay response regulator activity"/>
    <property type="evidence" value="ECO:0007669"/>
    <property type="project" value="TreeGrafter"/>
</dbReference>
<dbReference type="InterPro" id="IPR036388">
    <property type="entry name" value="WH-like_DNA-bd_sf"/>
</dbReference>
<keyword evidence="3 8" id="KW-0597">Phosphoprotein</keyword>
<keyword evidence="2" id="KW-0963">Cytoplasm</keyword>
<dbReference type="GO" id="GO:0005829">
    <property type="term" value="C:cytosol"/>
    <property type="evidence" value="ECO:0007669"/>
    <property type="project" value="TreeGrafter"/>
</dbReference>
<comment type="caution">
    <text evidence="12">The sequence shown here is derived from an EMBL/GenBank/DDBJ whole genome shotgun (WGS) entry which is preliminary data.</text>
</comment>
<evidence type="ECO:0000256" key="1">
    <source>
        <dbReference type="ARBA" id="ARBA00004496"/>
    </source>
</evidence>
<evidence type="ECO:0000313" key="12">
    <source>
        <dbReference type="EMBL" id="GGL82262.1"/>
    </source>
</evidence>
<dbReference type="AlphaFoldDB" id="A0A917W8E8"/>
<reference evidence="12" key="2">
    <citation type="submission" date="2020-09" db="EMBL/GenBank/DDBJ databases">
        <authorList>
            <person name="Sun Q."/>
            <person name="Zhou Y."/>
        </authorList>
    </citation>
    <scope>NUCLEOTIDE SEQUENCE</scope>
    <source>
        <strain evidence="12">CGMCC 1.6293</strain>
    </source>
</reference>
<dbReference type="InterPro" id="IPR001789">
    <property type="entry name" value="Sig_transdc_resp-reg_receiver"/>
</dbReference>